<keyword evidence="2" id="KW-1185">Reference proteome</keyword>
<dbReference type="Proteomes" id="UP001595885">
    <property type="component" value="Unassembled WGS sequence"/>
</dbReference>
<reference evidence="2" key="1">
    <citation type="journal article" date="2019" name="Int. J. Syst. Evol. Microbiol.">
        <title>The Global Catalogue of Microorganisms (GCM) 10K type strain sequencing project: providing services to taxonomists for standard genome sequencing and annotation.</title>
        <authorList>
            <consortium name="The Broad Institute Genomics Platform"/>
            <consortium name="The Broad Institute Genome Sequencing Center for Infectious Disease"/>
            <person name="Wu L."/>
            <person name="Ma J."/>
        </authorList>
    </citation>
    <scope>NUCLEOTIDE SEQUENCE [LARGE SCALE GENOMIC DNA]</scope>
    <source>
        <strain evidence="2">CCUG 50349</strain>
    </source>
</reference>
<gene>
    <name evidence="1" type="ORF">ACFO3U_12965</name>
</gene>
<name>A0ABV9P812_9FLAO</name>
<proteinExistence type="predicted"/>
<evidence type="ECO:0000313" key="1">
    <source>
        <dbReference type="EMBL" id="MFC4740906.1"/>
    </source>
</evidence>
<organism evidence="1 2">
    <name type="scientific">Flavobacterium ponti</name>
    <dbReference type="NCBI Taxonomy" id="665133"/>
    <lineage>
        <taxon>Bacteria</taxon>
        <taxon>Pseudomonadati</taxon>
        <taxon>Bacteroidota</taxon>
        <taxon>Flavobacteriia</taxon>
        <taxon>Flavobacteriales</taxon>
        <taxon>Flavobacteriaceae</taxon>
        <taxon>Flavobacterium</taxon>
    </lineage>
</organism>
<accession>A0ABV9P812</accession>
<comment type="caution">
    <text evidence="1">The sequence shown here is derived from an EMBL/GenBank/DDBJ whole genome shotgun (WGS) entry which is preliminary data.</text>
</comment>
<sequence length="156" mass="17851">MRRILKVNKKLMLGLFKKLVVKLGGVDTSEKNHVDIFTEERITDVIGDKIASKETGGIWIKVQELAEFHFLNVTIVGTKNFKTHKGITFYFIGNDQTYELHSDTKEIASDNSNISNQWITQFSFDITEVDFDTMLTEGNTIEVKSNKQTEVFTIIK</sequence>
<evidence type="ECO:0000313" key="2">
    <source>
        <dbReference type="Proteomes" id="UP001595885"/>
    </source>
</evidence>
<protein>
    <submittedName>
        <fullName evidence="1">Uncharacterized protein</fullName>
    </submittedName>
</protein>
<dbReference type="RefSeq" id="WP_379743191.1">
    <property type="nucleotide sequence ID" value="NZ_JBHSGW010000027.1"/>
</dbReference>
<dbReference type="EMBL" id="JBHSGW010000027">
    <property type="protein sequence ID" value="MFC4740906.1"/>
    <property type="molecule type" value="Genomic_DNA"/>
</dbReference>